<feature type="transmembrane region" description="Helical" evidence="8">
    <location>
        <begin position="304"/>
        <end position="326"/>
    </location>
</feature>
<dbReference type="GO" id="GO:0005524">
    <property type="term" value="F:ATP binding"/>
    <property type="evidence" value="ECO:0007669"/>
    <property type="project" value="UniProtKB-KW"/>
</dbReference>
<evidence type="ECO:0000256" key="7">
    <source>
        <dbReference type="SAM" id="MobiDB-lite"/>
    </source>
</evidence>
<comment type="subcellular location">
    <subcellularLocation>
        <location evidence="1">Cell membrane</location>
        <topology evidence="1">Multi-pass membrane protein</topology>
    </subcellularLocation>
</comment>
<evidence type="ECO:0000256" key="3">
    <source>
        <dbReference type="ARBA" id="ARBA00022741"/>
    </source>
</evidence>
<evidence type="ECO:0000256" key="4">
    <source>
        <dbReference type="ARBA" id="ARBA00022840"/>
    </source>
</evidence>
<keyword evidence="3" id="KW-0547">Nucleotide-binding</keyword>
<feature type="domain" description="ABC transporter" evidence="9">
    <location>
        <begin position="400"/>
        <end position="655"/>
    </location>
</feature>
<keyword evidence="12" id="KW-1185">Reference proteome</keyword>
<evidence type="ECO:0000313" key="11">
    <source>
        <dbReference type="EMBL" id="MFC4589606.1"/>
    </source>
</evidence>
<dbReference type="InterPro" id="IPR017871">
    <property type="entry name" value="ABC_transporter-like_CS"/>
</dbReference>
<feature type="transmembrane region" description="Helical" evidence="8">
    <location>
        <begin position="78"/>
        <end position="98"/>
    </location>
</feature>
<dbReference type="PROSITE" id="PS50929">
    <property type="entry name" value="ABC_TM1F"/>
    <property type="match status" value="1"/>
</dbReference>
<sequence length="666" mass="71045">MAAFVTHEAQEGGGARHETGGARPEHGPEVSGARHAHGPETGEVRHEHGREAGGARRGQVARIREAVILSWRAGPVPLSVTVLCSLVSAALPVASALWTKAVVDTLARPGFAFADVLPPAAGLVVAGMLVAVVPRVGSYARGISDRAAGVLSQDLLFASVERFTGLRRFEDPAFQDRLRLAQQSTAQTPGQVVQGVLECAAGGLTVAGFLASVTTLGPAMLVLVAATAVPVLVAQLRLARHHASMLWKVSPLERREIFYTMLLSGLDAAKELRLFGTGPVLRLRMLAERRASNLQRRGAERRDLLTQGCLSLLAAVVSGVALIWAVNLAAEGAIGVGDVLLLVASVAGTQGAVTRIASAVAGTHRQLLLFDHYLGIIRAEPDLPVPVAGHRELPELRRGIEFRDVWFRYSDDHPWALHGVSVFIPYGQAVALVGRNGSGKSTLVKLLCRFYDPTRGSISWDGTDLRDVRPEDLRERMTVVFQDFMRYEMTAADNIGLGDVTAMGDRPVLESAARLAGVHDTLAALPRGYDTPLTRMFTGDGDGGSEEDGSSDDGVLLSGGQWQRLAIARALIRRGRDLVVLDEPSSGLDPSAEHDVHTRLGEHRAGRTSLLISHRLGAVRSADTILVLSGGTVIEQGTHDELVTGGGEYATLFRLQASGYTDDRQA</sequence>
<dbReference type="EMBL" id="JBHSFN010000017">
    <property type="protein sequence ID" value="MFC4589606.1"/>
    <property type="molecule type" value="Genomic_DNA"/>
</dbReference>
<dbReference type="InterPro" id="IPR027417">
    <property type="entry name" value="P-loop_NTPase"/>
</dbReference>
<dbReference type="Gene3D" id="1.20.1560.10">
    <property type="entry name" value="ABC transporter type 1, transmembrane domain"/>
    <property type="match status" value="1"/>
</dbReference>
<keyword evidence="2 8" id="KW-0812">Transmembrane</keyword>
<feature type="compositionally biased region" description="Basic and acidic residues" evidence="7">
    <location>
        <begin position="8"/>
        <end position="28"/>
    </location>
</feature>
<feature type="region of interest" description="Disordered" evidence="7">
    <location>
        <begin position="1"/>
        <end position="57"/>
    </location>
</feature>
<dbReference type="PANTHER" id="PTHR43394">
    <property type="entry name" value="ATP-DEPENDENT PERMEASE MDL1, MITOCHONDRIAL"/>
    <property type="match status" value="1"/>
</dbReference>
<keyword evidence="4 11" id="KW-0067">ATP-binding</keyword>
<dbReference type="PROSITE" id="PS00211">
    <property type="entry name" value="ABC_TRANSPORTER_1"/>
    <property type="match status" value="1"/>
</dbReference>
<accession>A0ABV9EM51</accession>
<dbReference type="PROSITE" id="PS50893">
    <property type="entry name" value="ABC_TRANSPORTER_2"/>
    <property type="match status" value="1"/>
</dbReference>
<comment type="caution">
    <text evidence="11">The sequence shown here is derived from an EMBL/GenBank/DDBJ whole genome shotgun (WGS) entry which is preliminary data.</text>
</comment>
<dbReference type="SUPFAM" id="SSF90123">
    <property type="entry name" value="ABC transporter transmembrane region"/>
    <property type="match status" value="1"/>
</dbReference>
<evidence type="ECO:0000256" key="1">
    <source>
        <dbReference type="ARBA" id="ARBA00004651"/>
    </source>
</evidence>
<dbReference type="Pfam" id="PF00005">
    <property type="entry name" value="ABC_tran"/>
    <property type="match status" value="1"/>
</dbReference>
<feature type="domain" description="ABC transmembrane type-1" evidence="10">
    <location>
        <begin position="80"/>
        <end position="365"/>
    </location>
</feature>
<reference evidence="12" key="1">
    <citation type="journal article" date="2019" name="Int. J. Syst. Evol. Microbiol.">
        <title>The Global Catalogue of Microorganisms (GCM) 10K type strain sequencing project: providing services to taxonomists for standard genome sequencing and annotation.</title>
        <authorList>
            <consortium name="The Broad Institute Genomics Platform"/>
            <consortium name="The Broad Institute Genome Sequencing Center for Infectious Disease"/>
            <person name="Wu L."/>
            <person name="Ma J."/>
        </authorList>
    </citation>
    <scope>NUCLEOTIDE SEQUENCE [LARGE SCALE GENOMIC DNA]</scope>
    <source>
        <strain evidence="12">CCUG 49560</strain>
    </source>
</reference>
<feature type="transmembrane region" description="Helical" evidence="8">
    <location>
        <begin position="219"/>
        <end position="238"/>
    </location>
</feature>
<dbReference type="InterPro" id="IPR003439">
    <property type="entry name" value="ABC_transporter-like_ATP-bd"/>
</dbReference>
<evidence type="ECO:0000256" key="5">
    <source>
        <dbReference type="ARBA" id="ARBA00022989"/>
    </source>
</evidence>
<dbReference type="SMART" id="SM00382">
    <property type="entry name" value="AAA"/>
    <property type="match status" value="1"/>
</dbReference>
<proteinExistence type="predicted"/>
<dbReference type="InterPro" id="IPR003593">
    <property type="entry name" value="AAA+_ATPase"/>
</dbReference>
<keyword evidence="6 8" id="KW-0472">Membrane</keyword>
<organism evidence="11 12">
    <name type="scientific">Sphaerisporangium corydalis</name>
    <dbReference type="NCBI Taxonomy" id="1441875"/>
    <lineage>
        <taxon>Bacteria</taxon>
        <taxon>Bacillati</taxon>
        <taxon>Actinomycetota</taxon>
        <taxon>Actinomycetes</taxon>
        <taxon>Streptosporangiales</taxon>
        <taxon>Streptosporangiaceae</taxon>
        <taxon>Sphaerisporangium</taxon>
    </lineage>
</organism>
<dbReference type="Proteomes" id="UP001595891">
    <property type="component" value="Unassembled WGS sequence"/>
</dbReference>
<feature type="compositionally biased region" description="Basic and acidic residues" evidence="7">
    <location>
        <begin position="37"/>
        <end position="54"/>
    </location>
</feature>
<keyword evidence="5 8" id="KW-1133">Transmembrane helix</keyword>
<dbReference type="InterPro" id="IPR039421">
    <property type="entry name" value="Type_1_exporter"/>
</dbReference>
<evidence type="ECO:0000256" key="8">
    <source>
        <dbReference type="SAM" id="Phobius"/>
    </source>
</evidence>
<evidence type="ECO:0000259" key="9">
    <source>
        <dbReference type="PROSITE" id="PS50893"/>
    </source>
</evidence>
<evidence type="ECO:0000256" key="6">
    <source>
        <dbReference type="ARBA" id="ARBA00023136"/>
    </source>
</evidence>
<gene>
    <name evidence="11" type="ORF">ACFO8L_26200</name>
</gene>
<name>A0ABV9EM51_9ACTN</name>
<evidence type="ECO:0000256" key="2">
    <source>
        <dbReference type="ARBA" id="ARBA00022692"/>
    </source>
</evidence>
<evidence type="ECO:0000313" key="12">
    <source>
        <dbReference type="Proteomes" id="UP001595891"/>
    </source>
</evidence>
<feature type="transmembrane region" description="Helical" evidence="8">
    <location>
        <begin position="110"/>
        <end position="133"/>
    </location>
</feature>
<dbReference type="InterPro" id="IPR036640">
    <property type="entry name" value="ABC1_TM_sf"/>
</dbReference>
<dbReference type="RefSeq" id="WP_262844385.1">
    <property type="nucleotide sequence ID" value="NZ_JANZYP010000028.1"/>
</dbReference>
<evidence type="ECO:0000259" key="10">
    <source>
        <dbReference type="PROSITE" id="PS50929"/>
    </source>
</evidence>
<dbReference type="InterPro" id="IPR011527">
    <property type="entry name" value="ABC1_TM_dom"/>
</dbReference>
<dbReference type="SUPFAM" id="SSF52540">
    <property type="entry name" value="P-loop containing nucleoside triphosphate hydrolases"/>
    <property type="match status" value="1"/>
</dbReference>
<dbReference type="Gene3D" id="3.40.50.300">
    <property type="entry name" value="P-loop containing nucleotide triphosphate hydrolases"/>
    <property type="match status" value="1"/>
</dbReference>
<protein>
    <submittedName>
        <fullName evidence="11">ABC transporter ATP-binding protein</fullName>
    </submittedName>
</protein>
<dbReference type="PANTHER" id="PTHR43394:SF1">
    <property type="entry name" value="ATP-BINDING CASSETTE SUB-FAMILY B MEMBER 10, MITOCHONDRIAL"/>
    <property type="match status" value="1"/>
</dbReference>